<dbReference type="SUPFAM" id="SSF81296">
    <property type="entry name" value="E set domains"/>
    <property type="match status" value="1"/>
</dbReference>
<dbReference type="InterPro" id="IPR014880">
    <property type="entry name" value="SoxZ_dom"/>
</dbReference>
<organism evidence="4 5">
    <name type="scientific">Aquamicrobium aerolatum DSM 21857</name>
    <dbReference type="NCBI Taxonomy" id="1121003"/>
    <lineage>
        <taxon>Bacteria</taxon>
        <taxon>Pseudomonadati</taxon>
        <taxon>Pseudomonadota</taxon>
        <taxon>Alphaproteobacteria</taxon>
        <taxon>Hyphomicrobiales</taxon>
        <taxon>Phyllobacteriaceae</taxon>
        <taxon>Aerobium</taxon>
    </lineage>
</organism>
<protein>
    <submittedName>
        <fullName evidence="4">Sulfur-oxidizing protein SoxY</fullName>
    </submittedName>
</protein>
<gene>
    <name evidence="4" type="ORF">SAMN03080618_00531</name>
</gene>
<feature type="domain" description="Ig-like SoxY" evidence="3">
    <location>
        <begin position="49"/>
        <end position="149"/>
    </location>
</feature>
<dbReference type="InterPro" id="IPR030995">
    <property type="entry name" value="SoxZ"/>
</dbReference>
<dbReference type="Pfam" id="PF08770">
    <property type="entry name" value="SoxZ"/>
    <property type="match status" value="1"/>
</dbReference>
<dbReference type="NCBIfam" id="TIGR04490">
    <property type="entry name" value="SoxZ_true"/>
    <property type="match status" value="1"/>
</dbReference>
<feature type="signal peptide" evidence="1">
    <location>
        <begin position="1"/>
        <end position="26"/>
    </location>
</feature>
<dbReference type="InterPro" id="IPR013783">
    <property type="entry name" value="Ig-like_fold"/>
</dbReference>
<keyword evidence="5" id="KW-1185">Reference proteome</keyword>
<dbReference type="EMBL" id="FORF01000002">
    <property type="protein sequence ID" value="SFI45985.1"/>
    <property type="molecule type" value="Genomic_DNA"/>
</dbReference>
<dbReference type="Proteomes" id="UP000242763">
    <property type="component" value="Unassembled WGS sequence"/>
</dbReference>
<dbReference type="AlphaFoldDB" id="A0A1I3ID77"/>
<evidence type="ECO:0000313" key="4">
    <source>
        <dbReference type="EMBL" id="SFI45985.1"/>
    </source>
</evidence>
<dbReference type="Gene3D" id="2.60.40.10">
    <property type="entry name" value="Immunoglobulins"/>
    <property type="match status" value="1"/>
</dbReference>
<name>A0A1I3ID77_9HYPH</name>
<evidence type="ECO:0000256" key="1">
    <source>
        <dbReference type="SAM" id="SignalP"/>
    </source>
</evidence>
<evidence type="ECO:0000259" key="2">
    <source>
        <dbReference type="Pfam" id="PF08770"/>
    </source>
</evidence>
<dbReference type="InterPro" id="IPR038162">
    <property type="entry name" value="SoxY_sf"/>
</dbReference>
<proteinExistence type="predicted"/>
<evidence type="ECO:0000313" key="5">
    <source>
        <dbReference type="Proteomes" id="UP000242763"/>
    </source>
</evidence>
<dbReference type="InterPro" id="IPR006311">
    <property type="entry name" value="TAT_signal"/>
</dbReference>
<dbReference type="Gene3D" id="2.60.40.2470">
    <property type="entry name" value="SoxY domain"/>
    <property type="match status" value="1"/>
</dbReference>
<dbReference type="InterPro" id="IPR032711">
    <property type="entry name" value="SoxY"/>
</dbReference>
<dbReference type="STRING" id="1121003.SAMN03080618_00531"/>
<feature type="domain" description="Sulphur oxidation protein SoxZ" evidence="2">
    <location>
        <begin position="171"/>
        <end position="262"/>
    </location>
</feature>
<dbReference type="PROSITE" id="PS51318">
    <property type="entry name" value="TAT"/>
    <property type="match status" value="1"/>
</dbReference>
<evidence type="ECO:0000259" key="3">
    <source>
        <dbReference type="Pfam" id="PF13501"/>
    </source>
</evidence>
<dbReference type="InterPro" id="IPR014756">
    <property type="entry name" value="Ig_E-set"/>
</dbReference>
<keyword evidence="1" id="KW-0732">Signal</keyword>
<accession>A0A1I3ID77</accession>
<dbReference type="Pfam" id="PF13501">
    <property type="entry name" value="SoxY"/>
    <property type="match status" value="1"/>
</dbReference>
<reference evidence="5" key="1">
    <citation type="submission" date="2016-10" db="EMBL/GenBank/DDBJ databases">
        <authorList>
            <person name="Varghese N."/>
            <person name="Submissions S."/>
        </authorList>
    </citation>
    <scope>NUCLEOTIDE SEQUENCE [LARGE SCALE GENOMIC DNA]</scope>
    <source>
        <strain evidence="5">DSM 21857</strain>
    </source>
</reference>
<feature type="chain" id="PRO_5017242871" evidence="1">
    <location>
        <begin position="27"/>
        <end position="268"/>
    </location>
</feature>
<sequence>MILTRRSLCLGAISLAALAAASPALATEDQVRAAIAEDFGQVPDLAALSDGGIRTELPEFSDSGKSVPLTVIIPATMEGQDYPELVAVYAARNPRPRVCRVSFTPACAEASFSTRIRIDSYQDIIIMVRMASGMIFRAVRKVDVTYGACEEPIAYDQFPPGWKPNIRVSVPESVAPGAAAEIRTIIGHPMETGFRHDVHGLLIPVRIAETFRCMVNGETAFSVQLEPAVAANPYFAFKLRGEKSSELRFEWVDTSGEVYSADSELVVG</sequence>